<keyword evidence="14" id="KW-1185">Reference proteome</keyword>
<keyword evidence="8" id="KW-0443">Lipid metabolism</keyword>
<dbReference type="PRINTS" id="PR00075">
    <property type="entry name" value="FACDDSATRASE"/>
</dbReference>
<feature type="transmembrane region" description="Helical" evidence="11">
    <location>
        <begin position="115"/>
        <end position="137"/>
    </location>
</feature>
<keyword evidence="7" id="KW-0408">Iron</keyword>
<evidence type="ECO:0000256" key="1">
    <source>
        <dbReference type="ARBA" id="ARBA00004141"/>
    </source>
</evidence>
<evidence type="ECO:0000259" key="12">
    <source>
        <dbReference type="Pfam" id="PF00487"/>
    </source>
</evidence>
<evidence type="ECO:0000256" key="2">
    <source>
        <dbReference type="ARBA" id="ARBA00008749"/>
    </source>
</evidence>
<evidence type="ECO:0000256" key="4">
    <source>
        <dbReference type="ARBA" id="ARBA00022832"/>
    </source>
</evidence>
<dbReference type="CDD" id="cd03505">
    <property type="entry name" value="Delta9-FADS-like"/>
    <property type="match status" value="1"/>
</dbReference>
<evidence type="ECO:0000256" key="8">
    <source>
        <dbReference type="ARBA" id="ARBA00023098"/>
    </source>
</evidence>
<reference evidence="13 14" key="1">
    <citation type="submission" date="2019-03" db="EMBL/GenBank/DDBJ databases">
        <title>Genomic Encyclopedia of Type Strains, Phase III (KMG-III): the genomes of soil and plant-associated and newly described type strains.</title>
        <authorList>
            <person name="Whitman W."/>
        </authorList>
    </citation>
    <scope>NUCLEOTIDE SEQUENCE [LARGE SCALE GENOMIC DNA]</scope>
    <source>
        <strain evidence="13 14">VKM Ac-2575</strain>
    </source>
</reference>
<dbReference type="GO" id="GO:0016717">
    <property type="term" value="F:oxidoreductase activity, acting on paired donors, with oxidation of a pair of donors resulting in the reduction of molecular oxygen to two molecules of water"/>
    <property type="evidence" value="ECO:0007669"/>
    <property type="project" value="InterPro"/>
</dbReference>
<dbReference type="Proteomes" id="UP000295151">
    <property type="component" value="Unassembled WGS sequence"/>
</dbReference>
<proteinExistence type="inferred from homology"/>
<comment type="caution">
    <text evidence="13">The sequence shown here is derived from an EMBL/GenBank/DDBJ whole genome shotgun (WGS) entry which is preliminary data.</text>
</comment>
<keyword evidence="4" id="KW-0276">Fatty acid metabolism</keyword>
<comment type="subcellular location">
    <subcellularLocation>
        <location evidence="1">Membrane</location>
        <topology evidence="1">Multi-pass membrane protein</topology>
    </subcellularLocation>
</comment>
<evidence type="ECO:0000313" key="13">
    <source>
        <dbReference type="EMBL" id="TDU91336.1"/>
    </source>
</evidence>
<evidence type="ECO:0000256" key="3">
    <source>
        <dbReference type="ARBA" id="ARBA00022692"/>
    </source>
</evidence>
<protein>
    <submittedName>
        <fullName evidence="13">Stearoyl-CoA desaturase (Delta-9 desaturase)</fullName>
    </submittedName>
</protein>
<dbReference type="GO" id="GO:0006631">
    <property type="term" value="P:fatty acid metabolic process"/>
    <property type="evidence" value="ECO:0007669"/>
    <property type="project" value="UniProtKB-KW"/>
</dbReference>
<evidence type="ECO:0000313" key="14">
    <source>
        <dbReference type="Proteomes" id="UP000295151"/>
    </source>
</evidence>
<comment type="similarity">
    <text evidence="2">Belongs to the fatty acid desaturase type 2 family.</text>
</comment>
<dbReference type="EMBL" id="SOCE01000001">
    <property type="protein sequence ID" value="TDU91336.1"/>
    <property type="molecule type" value="Genomic_DNA"/>
</dbReference>
<dbReference type="PANTHER" id="PTHR11351">
    <property type="entry name" value="ACYL-COA DESATURASE"/>
    <property type="match status" value="1"/>
</dbReference>
<keyword evidence="6" id="KW-0560">Oxidoreductase</keyword>
<dbReference type="GO" id="GO:0016020">
    <property type="term" value="C:membrane"/>
    <property type="evidence" value="ECO:0007669"/>
    <property type="project" value="UniProtKB-SubCell"/>
</dbReference>
<dbReference type="RefSeq" id="WP_238158323.1">
    <property type="nucleotide sequence ID" value="NZ_SOCE01000001.1"/>
</dbReference>
<dbReference type="PANTHER" id="PTHR11351:SF3">
    <property type="entry name" value="BLL4393 PROTEIN"/>
    <property type="match status" value="1"/>
</dbReference>
<dbReference type="AlphaFoldDB" id="A0A4R7TI58"/>
<keyword evidence="9 11" id="KW-0472">Membrane</keyword>
<feature type="region of interest" description="Disordered" evidence="10">
    <location>
        <begin position="26"/>
        <end position="50"/>
    </location>
</feature>
<feature type="transmembrane region" description="Helical" evidence="11">
    <location>
        <begin position="236"/>
        <end position="259"/>
    </location>
</feature>
<keyword evidence="3 11" id="KW-0812">Transmembrane</keyword>
<feature type="transmembrane region" description="Helical" evidence="11">
    <location>
        <begin position="85"/>
        <end position="109"/>
    </location>
</feature>
<evidence type="ECO:0000256" key="6">
    <source>
        <dbReference type="ARBA" id="ARBA00023002"/>
    </source>
</evidence>
<name>A0A4R7TI58_9ACTN</name>
<organism evidence="13 14">
    <name type="scientific">Kribbella voronezhensis</name>
    <dbReference type="NCBI Taxonomy" id="2512212"/>
    <lineage>
        <taxon>Bacteria</taxon>
        <taxon>Bacillati</taxon>
        <taxon>Actinomycetota</taxon>
        <taxon>Actinomycetes</taxon>
        <taxon>Propionibacteriales</taxon>
        <taxon>Kribbellaceae</taxon>
        <taxon>Kribbella</taxon>
    </lineage>
</organism>
<dbReference type="InterPro" id="IPR015876">
    <property type="entry name" value="Acyl-CoA_DS"/>
</dbReference>
<keyword evidence="5 11" id="KW-1133">Transmembrane helix</keyword>
<sequence>MTPAAAIQAPTGATQADEQATDQAVQHAGEQGAAQAAGHGTVQGDEQEAGHGTVRAAGQVAGQVGGFDAEKGTLGGEQKGVWEQVALALFIGIPFLALLAAVPVAWGGFLGWRDVVLAVVFYTLSGHGISIGFHRYFTHKSFKPNRPLKYALAIAGSLAIEGPVVRWVADHRKHHKFSDRDGDPHSPWKYGTNLKALTKGFLHAHIGWLFDSEQTPARQYAPDLLKDRDVVRVSKLFPALVLFSLLAPAIIGGLWSWSIEGALTAFFWASLVRIALLHHVTWSINSICHTIGARPFKSRDKSGNVWWLAILSQGESWHNLHHSDPTCARHGVLRGQLDTSARCIWLFERWGWVSDVRWPVKERLEARRVRAADV</sequence>
<accession>A0A4R7TI58</accession>
<evidence type="ECO:0000256" key="11">
    <source>
        <dbReference type="SAM" id="Phobius"/>
    </source>
</evidence>
<dbReference type="InterPro" id="IPR005804">
    <property type="entry name" value="FA_desaturase_dom"/>
</dbReference>
<feature type="compositionally biased region" description="Low complexity" evidence="10">
    <location>
        <begin position="26"/>
        <end position="44"/>
    </location>
</feature>
<evidence type="ECO:0000256" key="5">
    <source>
        <dbReference type="ARBA" id="ARBA00022989"/>
    </source>
</evidence>
<dbReference type="Pfam" id="PF00487">
    <property type="entry name" value="FA_desaturase"/>
    <property type="match status" value="1"/>
</dbReference>
<evidence type="ECO:0000256" key="10">
    <source>
        <dbReference type="SAM" id="MobiDB-lite"/>
    </source>
</evidence>
<feature type="domain" description="Fatty acid desaturase" evidence="12">
    <location>
        <begin position="112"/>
        <end position="329"/>
    </location>
</feature>
<evidence type="ECO:0000256" key="7">
    <source>
        <dbReference type="ARBA" id="ARBA00023004"/>
    </source>
</evidence>
<gene>
    <name evidence="13" type="ORF">EV138_4940</name>
</gene>
<evidence type="ECO:0000256" key="9">
    <source>
        <dbReference type="ARBA" id="ARBA00023136"/>
    </source>
</evidence>